<organism evidence="1 2">
    <name type="scientific">Lactiplantibacillus pentosus DSM 20314</name>
    <dbReference type="NCBI Taxonomy" id="1423791"/>
    <lineage>
        <taxon>Bacteria</taxon>
        <taxon>Bacillati</taxon>
        <taxon>Bacillota</taxon>
        <taxon>Bacilli</taxon>
        <taxon>Lactobacillales</taxon>
        <taxon>Lactobacillaceae</taxon>
        <taxon>Lactiplantibacillus</taxon>
    </lineage>
</organism>
<dbReference type="RefSeq" id="WP_225083206.1">
    <property type="nucleotide sequence ID" value="NZ_AZCU01000002.1"/>
</dbReference>
<evidence type="ECO:0000313" key="1">
    <source>
        <dbReference type="EMBL" id="KRK26652.1"/>
    </source>
</evidence>
<dbReference type="AlphaFoldDB" id="A0A837RD15"/>
<reference evidence="1 2" key="1">
    <citation type="journal article" date="2015" name="Genome Announc.">
        <title>Expanding the biotechnology potential of lactobacilli through comparative genomics of 213 strains and associated genera.</title>
        <authorList>
            <person name="Sun Z."/>
            <person name="Harris H.M."/>
            <person name="McCann A."/>
            <person name="Guo C."/>
            <person name="Argimon S."/>
            <person name="Zhang W."/>
            <person name="Yang X."/>
            <person name="Jeffery I.B."/>
            <person name="Cooney J.C."/>
            <person name="Kagawa T.F."/>
            <person name="Liu W."/>
            <person name="Song Y."/>
            <person name="Salvetti E."/>
            <person name="Wrobel A."/>
            <person name="Rasinkangas P."/>
            <person name="Parkhill J."/>
            <person name="Rea M.C."/>
            <person name="O'Sullivan O."/>
            <person name="Ritari J."/>
            <person name="Douillard F.P."/>
            <person name="Paul Ross R."/>
            <person name="Yang R."/>
            <person name="Briner A.E."/>
            <person name="Felis G.E."/>
            <person name="de Vos W.M."/>
            <person name="Barrangou R."/>
            <person name="Klaenhammer T.R."/>
            <person name="Caufield P.W."/>
            <person name="Cui Y."/>
            <person name="Zhang H."/>
            <person name="O'Toole P.W."/>
        </authorList>
    </citation>
    <scope>NUCLEOTIDE SEQUENCE [LARGE SCALE GENOMIC DNA]</scope>
    <source>
        <strain evidence="1 2">DSM 20314</strain>
    </source>
</reference>
<name>A0A837RD15_LACPE</name>
<gene>
    <name evidence="1" type="ORF">FD24_GL001451</name>
</gene>
<dbReference type="EMBL" id="AZCU01000002">
    <property type="protein sequence ID" value="KRK26652.1"/>
    <property type="molecule type" value="Genomic_DNA"/>
</dbReference>
<accession>A0A837RD15</accession>
<sequence>MMERKIAVDPSEIRELDIVELIDGREATIVFVPKDAITGFEVDVGTGPKNWDTIGISASQIKRILWHAR</sequence>
<protein>
    <submittedName>
        <fullName evidence="1">Uncharacterized protein</fullName>
    </submittedName>
</protein>
<dbReference type="GeneID" id="49394207"/>
<proteinExistence type="predicted"/>
<comment type="caution">
    <text evidence="1">The sequence shown here is derived from an EMBL/GenBank/DDBJ whole genome shotgun (WGS) entry which is preliminary data.</text>
</comment>
<evidence type="ECO:0000313" key="2">
    <source>
        <dbReference type="Proteomes" id="UP000051020"/>
    </source>
</evidence>
<dbReference type="Proteomes" id="UP000051020">
    <property type="component" value="Unassembled WGS sequence"/>
</dbReference>